<evidence type="ECO:0000313" key="1">
    <source>
        <dbReference type="EMBL" id="MCZ4281687.1"/>
    </source>
</evidence>
<dbReference type="RefSeq" id="WP_269423850.1">
    <property type="nucleotide sequence ID" value="NZ_JAPWGY010000004.1"/>
</dbReference>
<dbReference type="EMBL" id="JAPWGY010000004">
    <property type="protein sequence ID" value="MCZ4281687.1"/>
    <property type="molecule type" value="Genomic_DNA"/>
</dbReference>
<gene>
    <name evidence="1" type="ORF">O4H49_12930</name>
</gene>
<protein>
    <submittedName>
        <fullName evidence="1">Uncharacterized protein</fullName>
    </submittedName>
</protein>
<comment type="caution">
    <text evidence="1">The sequence shown here is derived from an EMBL/GenBank/DDBJ whole genome shotgun (WGS) entry which is preliminary data.</text>
</comment>
<name>A0ABT4LKT5_9PROT</name>
<accession>A0ABT4LKT5</accession>
<proteinExistence type="predicted"/>
<sequence>MLADYIADGHEAGLVTVRGRGAMLNIYQNFGDLEPTTEGAFDGLGYTGD</sequence>
<dbReference type="Proteomes" id="UP001069802">
    <property type="component" value="Unassembled WGS sequence"/>
</dbReference>
<keyword evidence="2" id="KW-1185">Reference proteome</keyword>
<reference evidence="1" key="1">
    <citation type="submission" date="2022-12" db="EMBL/GenBank/DDBJ databases">
        <title>Bacterial isolates from different developmental stages of Nematostella vectensis.</title>
        <authorList>
            <person name="Fraune S."/>
        </authorList>
    </citation>
    <scope>NUCLEOTIDE SEQUENCE</scope>
    <source>
        <strain evidence="1">G21630-S1</strain>
    </source>
</reference>
<organism evidence="1 2">
    <name type="scientific">Kiloniella laminariae</name>
    <dbReference type="NCBI Taxonomy" id="454162"/>
    <lineage>
        <taxon>Bacteria</taxon>
        <taxon>Pseudomonadati</taxon>
        <taxon>Pseudomonadota</taxon>
        <taxon>Alphaproteobacteria</taxon>
        <taxon>Rhodospirillales</taxon>
        <taxon>Kiloniellaceae</taxon>
        <taxon>Kiloniella</taxon>
    </lineage>
</organism>
<evidence type="ECO:0000313" key="2">
    <source>
        <dbReference type="Proteomes" id="UP001069802"/>
    </source>
</evidence>